<evidence type="ECO:0000313" key="2">
    <source>
        <dbReference type="EMBL" id="GAA5169861.1"/>
    </source>
</evidence>
<dbReference type="InterPro" id="IPR039552">
    <property type="entry name" value="IS66_C"/>
</dbReference>
<reference evidence="3" key="1">
    <citation type="journal article" date="2019" name="Int. J. Syst. Evol. Microbiol.">
        <title>The Global Catalogue of Microorganisms (GCM) 10K type strain sequencing project: providing services to taxonomists for standard genome sequencing and annotation.</title>
        <authorList>
            <consortium name="The Broad Institute Genomics Platform"/>
            <consortium name="The Broad Institute Genome Sequencing Center for Infectious Disease"/>
            <person name="Wu L."/>
            <person name="Ma J."/>
        </authorList>
    </citation>
    <scope>NUCLEOTIDE SEQUENCE [LARGE SCALE GENOMIC DNA]</scope>
    <source>
        <strain evidence="3">JCM 18472</strain>
    </source>
</reference>
<dbReference type="EMBL" id="BAABKI010000002">
    <property type="protein sequence ID" value="GAA5169861.1"/>
    <property type="molecule type" value="Genomic_DNA"/>
</dbReference>
<proteinExistence type="predicted"/>
<dbReference type="Proteomes" id="UP001500074">
    <property type="component" value="Unassembled WGS sequence"/>
</dbReference>
<evidence type="ECO:0000259" key="1">
    <source>
        <dbReference type="Pfam" id="PF13817"/>
    </source>
</evidence>
<sequence>MFAGSPKGADASAMLYTLVETAKANGLDPHAYLTHVFEHLPRARTEDAVRALLPQQLAMADITPLPQSC</sequence>
<feature type="domain" description="Transposase IS66 C-terminal" evidence="1">
    <location>
        <begin position="17"/>
        <end position="54"/>
    </location>
</feature>
<accession>A0ABP9QZH1</accession>
<dbReference type="Pfam" id="PF13817">
    <property type="entry name" value="DDE_Tnp_IS66_C"/>
    <property type="match status" value="1"/>
</dbReference>
<keyword evidence="3" id="KW-1185">Reference proteome</keyword>
<evidence type="ECO:0000313" key="3">
    <source>
        <dbReference type="Proteomes" id="UP001500074"/>
    </source>
</evidence>
<protein>
    <recommendedName>
        <fullName evidence="1">Transposase IS66 C-terminal domain-containing protein</fullName>
    </recommendedName>
</protein>
<organism evidence="2 3">
    <name type="scientific">Modicisalibacter zincidurans</name>
    <dbReference type="NCBI Taxonomy" id="1178777"/>
    <lineage>
        <taxon>Bacteria</taxon>
        <taxon>Pseudomonadati</taxon>
        <taxon>Pseudomonadota</taxon>
        <taxon>Gammaproteobacteria</taxon>
        <taxon>Oceanospirillales</taxon>
        <taxon>Halomonadaceae</taxon>
        <taxon>Modicisalibacter</taxon>
    </lineage>
</organism>
<comment type="caution">
    <text evidence="2">The sequence shown here is derived from an EMBL/GenBank/DDBJ whole genome shotgun (WGS) entry which is preliminary data.</text>
</comment>
<name>A0ABP9QZH1_9GAMM</name>
<gene>
    <name evidence="2" type="ORF">GCM10023342_02440</name>
</gene>